<comment type="caution">
    <text evidence="4">The sequence shown here is derived from an EMBL/GenBank/DDBJ whole genome shotgun (WGS) entry which is preliminary data.</text>
</comment>
<dbReference type="Proteomes" id="UP000194933">
    <property type="component" value="Unassembled WGS sequence"/>
</dbReference>
<feature type="compositionally biased region" description="Polar residues" evidence="1">
    <location>
        <begin position="27"/>
        <end position="45"/>
    </location>
</feature>
<dbReference type="Pfam" id="PF07563">
    <property type="entry name" value="DUF1541"/>
    <property type="match status" value="2"/>
</dbReference>
<feature type="signal peptide" evidence="2">
    <location>
        <begin position="1"/>
        <end position="19"/>
    </location>
</feature>
<sequence>MKKIIGSVMLGLSSLVILGACSTTNESINTQHSEHPSGSMNSSSMEMPMHDSGEIPDNMKKTENPKYPFGTEVKLVGGHMSGMKGAQATVVGAYDTTIYAVTYLPTDGGEEVENHKWVVQEELKESNEPYSKGDRVVLEADHMEGMKGATATIDQAINGTAYIVDYEPTDGGKTVTNHKWLIEEELTEQ</sequence>
<reference evidence="4 5" key="1">
    <citation type="submission" date="2017-05" db="EMBL/GenBank/DDBJ databases">
        <title>The Genome Sequence of Enterococcus sp. 10A9_DIV0425.</title>
        <authorList>
            <consortium name="The Broad Institute Genomics Platform"/>
            <consortium name="The Broad Institute Genomic Center for Infectious Diseases"/>
            <person name="Earl A."/>
            <person name="Manson A."/>
            <person name="Schwartman J."/>
            <person name="Gilmore M."/>
            <person name="Abouelleil A."/>
            <person name="Cao P."/>
            <person name="Chapman S."/>
            <person name="Cusick C."/>
            <person name="Shea T."/>
            <person name="Young S."/>
            <person name="Neafsey D."/>
            <person name="Nusbaum C."/>
            <person name="Birren B."/>
        </authorList>
    </citation>
    <scope>NUCLEOTIDE SEQUENCE [LARGE SCALE GENOMIC DNA]</scope>
    <source>
        <strain evidence="4 5">10A9_DIV0425</strain>
    </source>
</reference>
<feature type="region of interest" description="Disordered" evidence="1">
    <location>
        <begin position="27"/>
        <end position="47"/>
    </location>
</feature>
<dbReference type="RefSeq" id="WP_086284011.1">
    <property type="nucleotide sequence ID" value="NZ_NGMO01000001.1"/>
</dbReference>
<keyword evidence="2" id="KW-0732">Signal</keyword>
<name>A0A2C9XRX2_9ENTE</name>
<organism evidence="4 5">
    <name type="scientific">Candidatus Enterococcus wittei</name>
    <dbReference type="NCBI Taxonomy" id="1987383"/>
    <lineage>
        <taxon>Bacteria</taxon>
        <taxon>Bacillati</taxon>
        <taxon>Bacillota</taxon>
        <taxon>Bacilli</taxon>
        <taxon>Lactobacillales</taxon>
        <taxon>Enterococcaceae</taxon>
        <taxon>Enterococcus</taxon>
    </lineage>
</organism>
<dbReference type="PROSITE" id="PS51257">
    <property type="entry name" value="PROKAR_LIPOPROTEIN"/>
    <property type="match status" value="1"/>
</dbReference>
<dbReference type="Gene3D" id="2.30.30.1210">
    <property type="entry name" value="Domain of unknown function DUF1541"/>
    <property type="match status" value="1"/>
</dbReference>
<accession>A0A2C9XRX2</accession>
<dbReference type="AlphaFoldDB" id="A0A2C9XRX2"/>
<evidence type="ECO:0000256" key="1">
    <source>
        <dbReference type="SAM" id="MobiDB-lite"/>
    </source>
</evidence>
<protein>
    <recommendedName>
        <fullName evidence="3">DUF1541 domain-containing protein</fullName>
    </recommendedName>
</protein>
<evidence type="ECO:0000256" key="2">
    <source>
        <dbReference type="SAM" id="SignalP"/>
    </source>
</evidence>
<keyword evidence="5" id="KW-1185">Reference proteome</keyword>
<gene>
    <name evidence="4" type="ORF">A5844_000831</name>
</gene>
<dbReference type="STRING" id="1987383.A5844_000831"/>
<evidence type="ECO:0000313" key="5">
    <source>
        <dbReference type="Proteomes" id="UP000194933"/>
    </source>
</evidence>
<dbReference type="InterPro" id="IPR011438">
    <property type="entry name" value="DUF1541"/>
</dbReference>
<feature type="domain" description="DUF1541" evidence="3">
    <location>
        <begin position="132"/>
        <end position="183"/>
    </location>
</feature>
<proteinExistence type="predicted"/>
<evidence type="ECO:0000313" key="4">
    <source>
        <dbReference type="EMBL" id="OTP12598.1"/>
    </source>
</evidence>
<feature type="domain" description="DUF1541" evidence="3">
    <location>
        <begin position="70"/>
        <end position="120"/>
    </location>
</feature>
<feature type="chain" id="PRO_5038749017" description="DUF1541 domain-containing protein" evidence="2">
    <location>
        <begin position="20"/>
        <end position="189"/>
    </location>
</feature>
<evidence type="ECO:0000259" key="3">
    <source>
        <dbReference type="Pfam" id="PF07563"/>
    </source>
</evidence>
<dbReference type="EMBL" id="NGMO01000001">
    <property type="protein sequence ID" value="OTP12598.1"/>
    <property type="molecule type" value="Genomic_DNA"/>
</dbReference>